<dbReference type="Gene3D" id="3.30.200.20">
    <property type="entry name" value="Phosphorylase Kinase, domain 1"/>
    <property type="match status" value="1"/>
</dbReference>
<evidence type="ECO:0000313" key="16">
    <source>
        <dbReference type="Proteomes" id="UP001159427"/>
    </source>
</evidence>
<dbReference type="InterPro" id="IPR013320">
    <property type="entry name" value="ConA-like_dom_sf"/>
</dbReference>
<keyword evidence="7 12" id="KW-1133">Transmembrane helix</keyword>
<evidence type="ECO:0000256" key="3">
    <source>
        <dbReference type="ARBA" id="ARBA00022679"/>
    </source>
</evidence>
<dbReference type="SUPFAM" id="SSF49899">
    <property type="entry name" value="Concanavalin A-like lectins/glucanases"/>
    <property type="match status" value="2"/>
</dbReference>
<keyword evidence="16" id="KW-1185">Reference proteome</keyword>
<dbReference type="SUPFAM" id="SSF49265">
    <property type="entry name" value="Fibronectin type III"/>
    <property type="match status" value="1"/>
</dbReference>
<evidence type="ECO:0000256" key="8">
    <source>
        <dbReference type="ARBA" id="ARBA00023136"/>
    </source>
</evidence>
<dbReference type="CDD" id="cd00192">
    <property type="entry name" value="PTKc"/>
    <property type="match status" value="1"/>
</dbReference>
<feature type="compositionally biased region" description="Polar residues" evidence="11">
    <location>
        <begin position="1149"/>
        <end position="1160"/>
    </location>
</feature>
<reference evidence="15 16" key="1">
    <citation type="submission" date="2022-05" db="EMBL/GenBank/DDBJ databases">
        <authorList>
            <consortium name="Genoscope - CEA"/>
            <person name="William W."/>
        </authorList>
    </citation>
    <scope>NUCLEOTIDE SEQUENCE [LARGE SCALE GENOMIC DNA]</scope>
</reference>
<dbReference type="InterPro" id="IPR011009">
    <property type="entry name" value="Kinase-like_dom_sf"/>
</dbReference>
<evidence type="ECO:0000256" key="10">
    <source>
        <dbReference type="ARBA" id="ARBA00023180"/>
    </source>
</evidence>
<accession>A0ABN8PTY2</accession>
<keyword evidence="8 12" id="KW-0472">Membrane</keyword>
<dbReference type="PROSITE" id="PS00109">
    <property type="entry name" value="PROTEIN_KINASE_TYR"/>
    <property type="match status" value="1"/>
</dbReference>
<keyword evidence="4 12" id="KW-0812">Transmembrane</keyword>
<dbReference type="Gene3D" id="2.60.40.10">
    <property type="entry name" value="Immunoglobulins"/>
    <property type="match status" value="2"/>
</dbReference>
<evidence type="ECO:0000259" key="13">
    <source>
        <dbReference type="PROSITE" id="PS50011"/>
    </source>
</evidence>
<dbReference type="Pfam" id="PF00041">
    <property type="entry name" value="fn3"/>
    <property type="match status" value="1"/>
</dbReference>
<dbReference type="PROSITE" id="PS50011">
    <property type="entry name" value="PROTEIN_KINASE_DOM"/>
    <property type="match status" value="1"/>
</dbReference>
<dbReference type="PANTHER" id="PTHR24416">
    <property type="entry name" value="TYROSINE-PROTEIN KINASE RECEPTOR"/>
    <property type="match status" value="1"/>
</dbReference>
<dbReference type="InterPro" id="IPR008266">
    <property type="entry name" value="Tyr_kinase_AS"/>
</dbReference>
<dbReference type="EMBL" id="CALNXI010000998">
    <property type="protein sequence ID" value="CAH3150746.1"/>
    <property type="molecule type" value="Genomic_DNA"/>
</dbReference>
<dbReference type="InterPro" id="IPR036116">
    <property type="entry name" value="FN3_sf"/>
</dbReference>
<feature type="domain" description="Fibronectin type-III" evidence="14">
    <location>
        <begin position="663"/>
        <end position="766"/>
    </location>
</feature>
<dbReference type="InterPro" id="IPR050122">
    <property type="entry name" value="RTK"/>
</dbReference>
<evidence type="ECO:0000256" key="6">
    <source>
        <dbReference type="ARBA" id="ARBA00022777"/>
    </source>
</evidence>
<dbReference type="SMART" id="SM00219">
    <property type="entry name" value="TyrKc"/>
    <property type="match status" value="1"/>
</dbReference>
<dbReference type="EC" id="2.7.10.1" evidence="2"/>
<feature type="region of interest" description="Disordered" evidence="11">
    <location>
        <begin position="1130"/>
        <end position="1168"/>
    </location>
</feature>
<dbReference type="PROSITE" id="PS50853">
    <property type="entry name" value="FN3"/>
    <property type="match status" value="2"/>
</dbReference>
<dbReference type="CDD" id="cd00063">
    <property type="entry name" value="FN3"/>
    <property type="match status" value="2"/>
</dbReference>
<evidence type="ECO:0000313" key="15">
    <source>
        <dbReference type="EMBL" id="CAH3150746.1"/>
    </source>
</evidence>
<feature type="compositionally biased region" description="Basic and acidic residues" evidence="11">
    <location>
        <begin position="1356"/>
        <end position="1371"/>
    </location>
</feature>
<dbReference type="SMART" id="SM00060">
    <property type="entry name" value="FN3"/>
    <property type="match status" value="2"/>
</dbReference>
<name>A0ABN8PTY2_9CNID</name>
<feature type="region of interest" description="Disordered" evidence="11">
    <location>
        <begin position="1356"/>
        <end position="1384"/>
    </location>
</feature>
<dbReference type="PANTHER" id="PTHR24416:SF583">
    <property type="entry name" value="RECEPTOR PROTEIN-TYROSINE KINASE"/>
    <property type="match status" value="1"/>
</dbReference>
<evidence type="ECO:0000256" key="5">
    <source>
        <dbReference type="ARBA" id="ARBA00022737"/>
    </source>
</evidence>
<sequence>DVLGQWLLNGQEHDISFKGSLSFIDGWCPGVQAPVFNQTNPFATTPIMNLSDTSFTISCWIKQTTWIANTLGAIYGHWNTPRQFFLGTMNQRIVFYRHSNVGEEWWSLQSTNVSLSNWTHLAVTWDHLTGAVLIYINGKIVGNKSYPSEKTFYGPSGKPYTIGNAGHEDAYQFNGSVVLLSVLNWASSVDDVDELRGLYPIIEKNLPAGGSVLVRWNPILRKACPFVHVYYREQGESKWNSVSVTSQLQERAAFNSHTLYLECLRKYQIVVSSHAAFEERDLRDKQMWNVSTGKDGMCCAEEEWEVNFTRQEWILNCSRTGRYLFGILRKSKGPKGGTDFLTKGKCCTPPLVYRDEVPVCIEVQWKASLNRNCSWATCPDGYFLKGFYYSNGSSFRNIEHVSCCRPRNFKKAHLDCHEKKRISLQSQRWDTCEAWSYLVGFYGVLCEGSACIEKLRCCRMPPPEMLILGHWLLDGKDQNINFGKSLDFVEGWCSGSMAPRFVQNSFATAPAVHLNGRSFTICCWIKQTRSSSGRQTIYNDWHNPYQFQLIIVGNQLQFERRRHSHDITTWWYFRSTKLSFNTWTHIAVTWNHVTGNVYLYASGIIVGSRSFTPGTKFYTLTGNPYKIANDDYWRDQQFYGSVMDLYVFGTALSRHEIAKVRGVPIILNKDKEVAGETVVIIWEPPLNGACFVLGYKVYYRKVSLAVTSPWSSVPVEKNCTNHTLHLGCWKEYEVAVTSLTAANANTGSTESSFSDSQIWNFKVRRGVPLPPTILKAKTKTFSCEVNLTWSTPADNGCPLTKYSVYYGLSYEDKQRAIWREINDFKENAFILTLKCNSRYVIEVSAWNELGESNRSKTLEITTKSSPRPSTYSMSGSLSALQYAGLVAGVAVLLLVVFLMVFWLRRKAQKNKQQALYSRPRRSKSTIIPLLRWEVLPEQVEFREEIGRGAFGKVFRGIYRESPGIEVFYKCRTQTVDFKEGRTVAIKVLEDKTDEDAKEQLLQEIEIMKSIGYHKNVVSMLGCWVNNDPIFLLLEYVPYGDLRHWLINKRKKKNYQRFYDDDCGKRPAPDSMTNQPCITDESKLPISNTTTDTESDIKHGSQEVESCNNSSRLDKAMGTDIQNVHFYENVPVENDDDKGKGSADHHVRSVGQSSVYVPGNSSEEDGSHGSEFSAKDVLCFAWQIGQGMSFLSSEGFVHRDLAARNILLGEDRKVKISDFGLMRQVDQEVYKLKKGKKIPYKWMAPEAIFESEYTTQSDVWSFGVLLWELCTMGGNPYPGINDKDLYGLIKEGYRMEKPDTCTDELFQVVLDCWKEDPRKRPTFDQATKILEKMMMVGNTYLDLDLVDESRAYYKEHVGEEKTTDTDTEDRIVKNPTLSQPLLPEN</sequence>
<feature type="non-terminal residue" evidence="15">
    <location>
        <position position="1"/>
    </location>
</feature>
<dbReference type="Gene3D" id="2.60.120.200">
    <property type="match status" value="2"/>
</dbReference>
<gene>
    <name evidence="15" type="ORF">PEVE_00045336</name>
</gene>
<dbReference type="InterPro" id="IPR000719">
    <property type="entry name" value="Prot_kinase_dom"/>
</dbReference>
<evidence type="ECO:0000256" key="1">
    <source>
        <dbReference type="ARBA" id="ARBA00004167"/>
    </source>
</evidence>
<dbReference type="Proteomes" id="UP001159427">
    <property type="component" value="Unassembled WGS sequence"/>
</dbReference>
<evidence type="ECO:0000256" key="4">
    <source>
        <dbReference type="ARBA" id="ARBA00022692"/>
    </source>
</evidence>
<evidence type="ECO:0000256" key="9">
    <source>
        <dbReference type="ARBA" id="ARBA00023170"/>
    </source>
</evidence>
<feature type="region of interest" description="Disordered" evidence="11">
    <location>
        <begin position="1061"/>
        <end position="1109"/>
    </location>
</feature>
<comment type="subcellular location">
    <subcellularLocation>
        <location evidence="1">Membrane</location>
        <topology evidence="1">Single-pass membrane protein</topology>
    </subcellularLocation>
</comment>
<dbReference type="Pfam" id="PF07714">
    <property type="entry name" value="PK_Tyr_Ser-Thr"/>
    <property type="match status" value="1"/>
</dbReference>
<evidence type="ECO:0000256" key="2">
    <source>
        <dbReference type="ARBA" id="ARBA00011902"/>
    </source>
</evidence>
<protein>
    <recommendedName>
        <fullName evidence="2">receptor protein-tyrosine kinase</fullName>
        <ecNumber evidence="2">2.7.10.1</ecNumber>
    </recommendedName>
</protein>
<feature type="domain" description="Fibronectin type-III" evidence="14">
    <location>
        <begin position="770"/>
        <end position="865"/>
    </location>
</feature>
<dbReference type="InterPro" id="IPR001245">
    <property type="entry name" value="Ser-Thr/Tyr_kinase_cat_dom"/>
</dbReference>
<keyword evidence="3" id="KW-0808">Transferase</keyword>
<dbReference type="Pfam" id="PF13385">
    <property type="entry name" value="Laminin_G_3"/>
    <property type="match status" value="2"/>
</dbReference>
<evidence type="ECO:0000259" key="14">
    <source>
        <dbReference type="PROSITE" id="PS50853"/>
    </source>
</evidence>
<evidence type="ECO:0000256" key="7">
    <source>
        <dbReference type="ARBA" id="ARBA00022989"/>
    </source>
</evidence>
<proteinExistence type="predicted"/>
<dbReference type="SUPFAM" id="SSF56112">
    <property type="entry name" value="Protein kinase-like (PK-like)"/>
    <property type="match status" value="1"/>
</dbReference>
<feature type="transmembrane region" description="Helical" evidence="12">
    <location>
        <begin position="882"/>
        <end position="903"/>
    </location>
</feature>
<comment type="caution">
    <text evidence="15">The sequence shown here is derived from an EMBL/GenBank/DDBJ whole genome shotgun (WGS) entry which is preliminary data.</text>
</comment>
<evidence type="ECO:0000256" key="12">
    <source>
        <dbReference type="SAM" id="Phobius"/>
    </source>
</evidence>
<dbReference type="InterPro" id="IPR013783">
    <property type="entry name" value="Ig-like_fold"/>
</dbReference>
<keyword evidence="9" id="KW-0675">Receptor</keyword>
<feature type="compositionally biased region" description="Basic and acidic residues" evidence="11">
    <location>
        <begin position="1136"/>
        <end position="1146"/>
    </location>
</feature>
<evidence type="ECO:0000256" key="11">
    <source>
        <dbReference type="SAM" id="MobiDB-lite"/>
    </source>
</evidence>
<feature type="domain" description="Protein kinase" evidence="13">
    <location>
        <begin position="939"/>
        <end position="1340"/>
    </location>
</feature>
<dbReference type="InterPro" id="IPR003961">
    <property type="entry name" value="FN3_dom"/>
</dbReference>
<dbReference type="InterPro" id="IPR020635">
    <property type="entry name" value="Tyr_kinase_cat_dom"/>
</dbReference>
<keyword evidence="10" id="KW-0325">Glycoprotein</keyword>
<dbReference type="Gene3D" id="1.10.510.10">
    <property type="entry name" value="Transferase(Phosphotransferase) domain 1"/>
    <property type="match status" value="1"/>
</dbReference>
<organism evidence="15 16">
    <name type="scientific">Porites evermanni</name>
    <dbReference type="NCBI Taxonomy" id="104178"/>
    <lineage>
        <taxon>Eukaryota</taxon>
        <taxon>Metazoa</taxon>
        <taxon>Cnidaria</taxon>
        <taxon>Anthozoa</taxon>
        <taxon>Hexacorallia</taxon>
        <taxon>Scleractinia</taxon>
        <taxon>Fungiina</taxon>
        <taxon>Poritidae</taxon>
        <taxon>Porites</taxon>
    </lineage>
</organism>
<keyword evidence="5" id="KW-0677">Repeat</keyword>
<keyword evidence="6" id="KW-0418">Kinase</keyword>